<dbReference type="AlphaFoldDB" id="A0AAV5V501"/>
<protein>
    <submittedName>
        <fullName evidence="1">Uncharacterized protein</fullName>
    </submittedName>
</protein>
<comment type="caution">
    <text evidence="1">The sequence shown here is derived from an EMBL/GenBank/DDBJ whole genome shotgun (WGS) entry which is preliminary data.</text>
</comment>
<evidence type="ECO:0000313" key="2">
    <source>
        <dbReference type="Proteomes" id="UP001432322"/>
    </source>
</evidence>
<proteinExistence type="predicted"/>
<name>A0AAV5V501_9BILA</name>
<dbReference type="EMBL" id="BTSY01000002">
    <property type="protein sequence ID" value="GMT13348.1"/>
    <property type="molecule type" value="Genomic_DNA"/>
</dbReference>
<accession>A0AAV5V501</accession>
<reference evidence="1" key="1">
    <citation type="submission" date="2023-10" db="EMBL/GenBank/DDBJ databases">
        <title>Genome assembly of Pristionchus species.</title>
        <authorList>
            <person name="Yoshida K."/>
            <person name="Sommer R.J."/>
        </authorList>
    </citation>
    <scope>NUCLEOTIDE SEQUENCE</scope>
    <source>
        <strain evidence="1">RS5133</strain>
    </source>
</reference>
<organism evidence="1 2">
    <name type="scientific">Pristionchus fissidentatus</name>
    <dbReference type="NCBI Taxonomy" id="1538716"/>
    <lineage>
        <taxon>Eukaryota</taxon>
        <taxon>Metazoa</taxon>
        <taxon>Ecdysozoa</taxon>
        <taxon>Nematoda</taxon>
        <taxon>Chromadorea</taxon>
        <taxon>Rhabditida</taxon>
        <taxon>Rhabditina</taxon>
        <taxon>Diplogasteromorpha</taxon>
        <taxon>Diplogasteroidea</taxon>
        <taxon>Neodiplogasteridae</taxon>
        <taxon>Pristionchus</taxon>
    </lineage>
</organism>
<feature type="non-terminal residue" evidence="1">
    <location>
        <position position="1"/>
    </location>
</feature>
<dbReference type="Proteomes" id="UP001432322">
    <property type="component" value="Unassembled WGS sequence"/>
</dbReference>
<gene>
    <name evidence="1" type="ORF">PFISCL1PPCAC_4645</name>
</gene>
<sequence length="117" mass="13277">SSGSSNRPWSSRYYGSTYIVTRPHTYYRGGGSTLVHSPYTQLSNNGNKLYGESPTIITEMIRDTLFTGAEQHPSPAIFNTKDDKATNDNGMFKELFTDEKRRLEFLKLVSQLKSDEE</sequence>
<evidence type="ECO:0000313" key="1">
    <source>
        <dbReference type="EMBL" id="GMT13348.1"/>
    </source>
</evidence>
<keyword evidence="2" id="KW-1185">Reference proteome</keyword>